<name>A0A1N7ASE1_9BACI</name>
<keyword evidence="4" id="KW-1185">Reference proteome</keyword>
<organism evidence="2 3">
    <name type="scientific">Domibacillus enclensis</name>
    <dbReference type="NCBI Taxonomy" id="1017273"/>
    <lineage>
        <taxon>Bacteria</taxon>
        <taxon>Bacillati</taxon>
        <taxon>Bacillota</taxon>
        <taxon>Bacilli</taxon>
        <taxon>Bacillales</taxon>
        <taxon>Bacillaceae</taxon>
        <taxon>Domibacillus</taxon>
    </lineage>
</organism>
<gene>
    <name evidence="1" type="ORF">B1B05_15120</name>
    <name evidence="2" type="ORF">SAMN05443094_10813</name>
</gene>
<reference evidence="4" key="2">
    <citation type="submission" date="2017-03" db="EMBL/GenBank/DDBJ databases">
        <title>Bacillus sp. V-88(T) DSM27956, whole genome shotgun sequencing project.</title>
        <authorList>
            <person name="Dastager S.G."/>
            <person name="Neurgaonkar P.S."/>
            <person name="Dharne M.S."/>
        </authorList>
    </citation>
    <scope>NUCLEOTIDE SEQUENCE [LARGE SCALE GENOMIC DNA]</scope>
    <source>
        <strain evidence="4">DSM 25145</strain>
    </source>
</reference>
<evidence type="ECO:0000313" key="2">
    <source>
        <dbReference type="EMBL" id="SIR41985.1"/>
    </source>
</evidence>
<accession>A0A1N7ASE1</accession>
<evidence type="ECO:0000313" key="4">
    <source>
        <dbReference type="Proteomes" id="UP000215545"/>
    </source>
</evidence>
<reference evidence="2 3" key="1">
    <citation type="submission" date="2017-01" db="EMBL/GenBank/DDBJ databases">
        <authorList>
            <person name="Mah S.A."/>
            <person name="Swanson W.J."/>
            <person name="Moy G.W."/>
            <person name="Vacquier V.D."/>
        </authorList>
    </citation>
    <scope>NUCLEOTIDE SEQUENCE [LARGE SCALE GENOMIC DNA]</scope>
    <source>
        <strain evidence="2 3">NIO-1016</strain>
    </source>
</reference>
<dbReference type="RefSeq" id="WP_045850672.1">
    <property type="nucleotide sequence ID" value="NZ_FTLX01000008.1"/>
</dbReference>
<dbReference type="AlphaFoldDB" id="A0A1N7ASE1"/>
<evidence type="ECO:0000313" key="1">
    <source>
        <dbReference type="EMBL" id="OXS75064.1"/>
    </source>
</evidence>
<proteinExistence type="predicted"/>
<evidence type="ECO:0000313" key="3">
    <source>
        <dbReference type="Proteomes" id="UP000186385"/>
    </source>
</evidence>
<dbReference type="EMBL" id="MWSK01000008">
    <property type="protein sequence ID" value="OXS75064.1"/>
    <property type="molecule type" value="Genomic_DNA"/>
</dbReference>
<dbReference type="STRING" id="1017273.SAMN05443094_10813"/>
<sequence>MKKLYPDRGMIKWQGFLLSEHNEQLQQTSNEAPPLFLDEQALEEMNQLVLESYHLRKPVSIEVNTFGLPYIQGSGVVKSLHPADGRIELVGSGSYCIKDIVSICFQEE</sequence>
<reference evidence="1" key="3">
    <citation type="submission" date="2017-03" db="EMBL/GenBank/DDBJ databases">
        <authorList>
            <person name="Dastager S.G."/>
            <person name="Neurgaonkar P.S."/>
            <person name="Dharne M.S."/>
        </authorList>
    </citation>
    <scope>NUCLEOTIDE SEQUENCE</scope>
    <source>
        <strain evidence="1">DSM 25145</strain>
    </source>
</reference>
<dbReference type="InterPro" id="IPR014962">
    <property type="entry name" value="YolD"/>
</dbReference>
<dbReference type="OrthoDB" id="2376882at2"/>
<dbReference type="Proteomes" id="UP000215545">
    <property type="component" value="Unassembled WGS sequence"/>
</dbReference>
<dbReference type="EMBL" id="FTLX01000008">
    <property type="protein sequence ID" value="SIR41985.1"/>
    <property type="molecule type" value="Genomic_DNA"/>
</dbReference>
<dbReference type="Pfam" id="PF08863">
    <property type="entry name" value="YolD"/>
    <property type="match status" value="1"/>
</dbReference>
<protein>
    <submittedName>
        <fullName evidence="2">YolD-like protein</fullName>
    </submittedName>
</protein>
<dbReference type="Proteomes" id="UP000186385">
    <property type="component" value="Unassembled WGS sequence"/>
</dbReference>